<evidence type="ECO:0000313" key="1">
    <source>
        <dbReference type="EMBL" id="KAH0885888.1"/>
    </source>
</evidence>
<sequence>MIVGLTKLHHQDNYFNFQRKLRDQKYSLKREVTVEENFAEIELYLLLFRGAVPRALNPPIPSGEKPEKPSGNQ</sequence>
<keyword evidence="2" id="KW-1185">Reference proteome</keyword>
<protein>
    <submittedName>
        <fullName evidence="1">Uncharacterized protein</fullName>
    </submittedName>
</protein>
<accession>A0ABQ8A0A1</accession>
<reference evidence="1 2" key="1">
    <citation type="submission" date="2021-05" db="EMBL/GenBank/DDBJ databases">
        <title>Genome Assembly of Synthetic Allotetraploid Brassica napus Reveals Homoeologous Exchanges between Subgenomes.</title>
        <authorList>
            <person name="Davis J.T."/>
        </authorList>
    </citation>
    <scope>NUCLEOTIDE SEQUENCE [LARGE SCALE GENOMIC DNA]</scope>
    <source>
        <strain evidence="2">cv. Da-Ae</strain>
        <tissue evidence="1">Seedling</tissue>
    </source>
</reference>
<organism evidence="1 2">
    <name type="scientific">Brassica napus</name>
    <name type="common">Rape</name>
    <dbReference type="NCBI Taxonomy" id="3708"/>
    <lineage>
        <taxon>Eukaryota</taxon>
        <taxon>Viridiplantae</taxon>
        <taxon>Streptophyta</taxon>
        <taxon>Embryophyta</taxon>
        <taxon>Tracheophyta</taxon>
        <taxon>Spermatophyta</taxon>
        <taxon>Magnoliopsida</taxon>
        <taxon>eudicotyledons</taxon>
        <taxon>Gunneridae</taxon>
        <taxon>Pentapetalae</taxon>
        <taxon>rosids</taxon>
        <taxon>malvids</taxon>
        <taxon>Brassicales</taxon>
        <taxon>Brassicaceae</taxon>
        <taxon>Brassiceae</taxon>
        <taxon>Brassica</taxon>
    </lineage>
</organism>
<evidence type="ECO:0000313" key="2">
    <source>
        <dbReference type="Proteomes" id="UP000824890"/>
    </source>
</evidence>
<comment type="caution">
    <text evidence="1">The sequence shown here is derived from an EMBL/GenBank/DDBJ whole genome shotgun (WGS) entry which is preliminary data.</text>
</comment>
<dbReference type="EMBL" id="JAGKQM010000014">
    <property type="protein sequence ID" value="KAH0885888.1"/>
    <property type="molecule type" value="Genomic_DNA"/>
</dbReference>
<proteinExistence type="predicted"/>
<name>A0ABQ8A0A1_BRANA</name>
<gene>
    <name evidence="1" type="ORF">HID58_061984</name>
</gene>
<dbReference type="Proteomes" id="UP000824890">
    <property type="component" value="Unassembled WGS sequence"/>
</dbReference>